<dbReference type="Proteomes" id="UP000075312">
    <property type="component" value="Unassembled WGS sequence"/>
</dbReference>
<evidence type="ECO:0000313" key="2">
    <source>
        <dbReference type="Proteomes" id="UP000075312"/>
    </source>
</evidence>
<dbReference type="AlphaFoldDB" id="A0A149UWK2"/>
<organism evidence="1 2">
    <name type="scientific">Acetobacter cerevisiae</name>
    <dbReference type="NCBI Taxonomy" id="178900"/>
    <lineage>
        <taxon>Bacteria</taxon>
        <taxon>Pseudomonadati</taxon>
        <taxon>Pseudomonadota</taxon>
        <taxon>Alphaproteobacteria</taxon>
        <taxon>Acetobacterales</taxon>
        <taxon>Acetobacteraceae</taxon>
        <taxon>Acetobacter</taxon>
    </lineage>
</organism>
<dbReference type="Gene3D" id="3.40.630.30">
    <property type="match status" value="1"/>
</dbReference>
<dbReference type="InterPro" id="IPR016181">
    <property type="entry name" value="Acyl_CoA_acyltransferase"/>
</dbReference>
<protein>
    <recommendedName>
        <fullName evidence="3">N-acetyltransferase domain-containing protein</fullName>
    </recommendedName>
</protein>
<dbReference type="SUPFAM" id="SSF55729">
    <property type="entry name" value="Acyl-CoA N-acyltransferases (Nat)"/>
    <property type="match status" value="1"/>
</dbReference>
<dbReference type="RefSeq" id="WP_197464416.1">
    <property type="nucleotide sequence ID" value="NZ_LHZY01000009.1"/>
</dbReference>
<comment type="caution">
    <text evidence="1">The sequence shown here is derived from an EMBL/GenBank/DDBJ whole genome shotgun (WGS) entry which is preliminary data.</text>
</comment>
<reference evidence="1 2" key="1">
    <citation type="submission" date="2015-06" db="EMBL/GenBank/DDBJ databases">
        <title>Improved classification and identification of acetic acid bacteria using matrix-assisted laser desorption/ionization time-of-flight mass spectrometry; Gluconobacter nephelii and Gluconobacter uchimurae are later heterotypic synonyms of Gluconobacter japonicus and Gluconobacter oxydans, respectively.</title>
        <authorList>
            <person name="Li L."/>
            <person name="Cleenwerck I."/>
            <person name="De Vuyst L."/>
            <person name="Vandamme P."/>
        </authorList>
    </citation>
    <scope>NUCLEOTIDE SEQUENCE [LARGE SCALE GENOMIC DNA]</scope>
    <source>
        <strain evidence="1 2">LMG 1608</strain>
    </source>
</reference>
<sequence>MLRTISTADHDPRIPAFLSARLGVQFYPPYTTMGLEKDGEIIAAFLFNIYTGPDIHVTIAGSGWTRRFLRDMGQYLFEHLQVERFTAITEKQNVVDIVYRVGGRQEGLIRNHFGPGRDGILLGVLKDEYRYRNGQHAKSTQRHSHGAGTV</sequence>
<gene>
    <name evidence="1" type="ORF">AD952_05640</name>
</gene>
<dbReference type="EMBL" id="LHZY01000009">
    <property type="protein sequence ID" value="KXV72216.1"/>
    <property type="molecule type" value="Genomic_DNA"/>
</dbReference>
<evidence type="ECO:0000313" key="1">
    <source>
        <dbReference type="EMBL" id="KXV72216.1"/>
    </source>
</evidence>
<evidence type="ECO:0008006" key="3">
    <source>
        <dbReference type="Google" id="ProtNLM"/>
    </source>
</evidence>
<accession>A0A149UWK2</accession>
<proteinExistence type="predicted"/>
<name>A0A149UWK2_9PROT</name>